<gene>
    <name evidence="10" type="ORF">D6C78_09105</name>
</gene>
<keyword evidence="4" id="KW-0732">Signal</keyword>
<name>A0A4T0BGR6_AURPU</name>
<feature type="domain" description="ML-like" evidence="9">
    <location>
        <begin position="45"/>
        <end position="187"/>
    </location>
</feature>
<feature type="region of interest" description="Disordered" evidence="7">
    <location>
        <begin position="696"/>
        <end position="764"/>
    </location>
</feature>
<proteinExistence type="inferred from homology"/>
<evidence type="ECO:0000256" key="7">
    <source>
        <dbReference type="SAM" id="MobiDB-lite"/>
    </source>
</evidence>
<evidence type="ECO:0000256" key="4">
    <source>
        <dbReference type="ARBA" id="ARBA00022729"/>
    </source>
</evidence>
<comment type="caution">
    <text evidence="10">The sequence shown here is derived from an EMBL/GenBank/DDBJ whole genome shotgun (WGS) entry which is preliminary data.</text>
</comment>
<sequence>MPPGNLISHIEAPLLRTTTMWSSGISWGLPLVLLSALPARVLGGDILSTQGYSLCSSDPTIQVQALDIQYDRSTNQVVFNVAGSSSISQKVKAKILVTAYGRQVYEKSFNPCDSDTYVEQLCPVPAGSFAAQGNQSIPAEYASQIPSIAFNVPDLDGVAKLELFADDDDTKDLACVQSTVSNGKSMNVQAVTYVAAGMAGAALGISALGAVVGGFHVGGASPSPTFGETFGWFQGIATNGMLSVTYPTIYSSFAKNFGFSTGLIPWGRMQQTIDSFRSMTGGDLTTDSYAFLQNSTLVDASTGSNLTKRGLDTMFLYARDFSASVNGTTAISQGSSDSGNSTTTESKPMHYVHGIQAYVEKLSIPQGNTFMTILLFFAIVIAVITVGILLTKVILEALALMGNLPKSMNSFRKRYWWRLAKTITNLVMLAYGVWTLYCVYQFTNGDSWAAKVLAGVTWAIFTLILGFFAFTIWHKAKKYQKMDGDASMLYEHKETWVRYAFLYENFKKGYWWLFIPTIVYAFAKNAMIAGANGHGLIQTIGQIAIECLLLILLVWSRPYTLKSGNVINITIQVVRVISVICVLVFVEELGISQTTKTVTGLVLIVVQSVLTGVLAILIAVNAIITCVRANPHRKRRKEAEKLKNRDLDDLTPLDARNSLLMDPTQLTEYKGAGSQVSEYKKAPLVSPSLTSTTTKSKIAYDPLSKRSESPYGYGGRPELSRDESQQNLVSGAASMGGRDRSNSPARQPRLPDVEFGQFDFRHQH</sequence>
<dbReference type="EMBL" id="QZBZ01000306">
    <property type="protein sequence ID" value="TIA31184.1"/>
    <property type="molecule type" value="Genomic_DNA"/>
</dbReference>
<dbReference type="AlphaFoldDB" id="A0A4T0BGR6"/>
<reference evidence="10 11" key="1">
    <citation type="submission" date="2018-10" db="EMBL/GenBank/DDBJ databases">
        <title>Fifty Aureobasidium pullulans genomes reveal a recombining polyextremotolerant generalist.</title>
        <authorList>
            <person name="Gostincar C."/>
            <person name="Turk M."/>
            <person name="Zajc J."/>
            <person name="Gunde-Cimerman N."/>
        </authorList>
    </citation>
    <scope>NUCLEOTIDE SEQUENCE [LARGE SCALE GENOMIC DNA]</scope>
    <source>
        <strain evidence="10 11">EXF-1645</strain>
    </source>
</reference>
<evidence type="ECO:0000256" key="3">
    <source>
        <dbReference type="ARBA" id="ARBA00022692"/>
    </source>
</evidence>
<feature type="transmembrane region" description="Helical" evidence="8">
    <location>
        <begin position="535"/>
        <end position="554"/>
    </location>
</feature>
<feature type="transmembrane region" description="Helical" evidence="8">
    <location>
        <begin position="373"/>
        <end position="401"/>
    </location>
</feature>
<comment type="subcellular location">
    <subcellularLocation>
        <location evidence="1">Membrane</location>
        <topology evidence="1">Multi-pass membrane protein</topology>
    </subcellularLocation>
</comment>
<feature type="transmembrane region" description="Helical" evidence="8">
    <location>
        <begin position="598"/>
        <end position="627"/>
    </location>
</feature>
<feature type="transmembrane region" description="Helical" evidence="8">
    <location>
        <begin position="510"/>
        <end position="529"/>
    </location>
</feature>
<dbReference type="GO" id="GO:0009272">
    <property type="term" value="P:fungal-type cell wall biogenesis"/>
    <property type="evidence" value="ECO:0007669"/>
    <property type="project" value="TreeGrafter"/>
</dbReference>
<protein>
    <submittedName>
        <fullName evidence="10">TRP-domain-containing protein</fullName>
    </submittedName>
</protein>
<dbReference type="InterPro" id="IPR032800">
    <property type="entry name" value="TRP_N"/>
</dbReference>
<feature type="transmembrane region" description="Helical" evidence="8">
    <location>
        <begin position="448"/>
        <end position="473"/>
    </location>
</feature>
<feature type="transmembrane region" description="Helical" evidence="8">
    <location>
        <begin position="566"/>
        <end position="586"/>
    </location>
</feature>
<dbReference type="PANTHER" id="PTHR31145">
    <property type="entry name" value="INTEGRAL MEMBRANE PROTEIN (AFU_ORTHOLOGUE AFUA_7G01610)"/>
    <property type="match status" value="1"/>
</dbReference>
<evidence type="ECO:0000256" key="1">
    <source>
        <dbReference type="ARBA" id="ARBA00004141"/>
    </source>
</evidence>
<evidence type="ECO:0000313" key="11">
    <source>
        <dbReference type="Proteomes" id="UP000308724"/>
    </source>
</evidence>
<keyword evidence="6 8" id="KW-0472">Membrane</keyword>
<evidence type="ECO:0000256" key="2">
    <source>
        <dbReference type="ARBA" id="ARBA00010642"/>
    </source>
</evidence>
<keyword evidence="3 8" id="KW-0812">Transmembrane</keyword>
<dbReference type="InterPro" id="IPR040241">
    <property type="entry name" value="TRP_Flc/Pkd2-like"/>
</dbReference>
<comment type="similarity">
    <text evidence="2">Belongs to the transient receptor potential (TRP) ion channel family.</text>
</comment>
<dbReference type="GO" id="GO:0016020">
    <property type="term" value="C:membrane"/>
    <property type="evidence" value="ECO:0007669"/>
    <property type="project" value="UniProtKB-SubCell"/>
</dbReference>
<organism evidence="10 11">
    <name type="scientific">Aureobasidium pullulans</name>
    <name type="common">Black yeast</name>
    <name type="synonym">Pullularia pullulans</name>
    <dbReference type="NCBI Taxonomy" id="5580"/>
    <lineage>
        <taxon>Eukaryota</taxon>
        <taxon>Fungi</taxon>
        <taxon>Dikarya</taxon>
        <taxon>Ascomycota</taxon>
        <taxon>Pezizomycotina</taxon>
        <taxon>Dothideomycetes</taxon>
        <taxon>Dothideomycetidae</taxon>
        <taxon>Dothideales</taxon>
        <taxon>Saccotheciaceae</taxon>
        <taxon>Aureobasidium</taxon>
    </lineage>
</organism>
<dbReference type="Proteomes" id="UP000308724">
    <property type="component" value="Unassembled WGS sequence"/>
</dbReference>
<dbReference type="Pfam" id="PF06011">
    <property type="entry name" value="TRP"/>
    <property type="match status" value="1"/>
</dbReference>
<evidence type="ECO:0000259" key="9">
    <source>
        <dbReference type="SMART" id="SM01320"/>
    </source>
</evidence>
<dbReference type="InterPro" id="IPR010308">
    <property type="entry name" value="TRP_C"/>
</dbReference>
<keyword evidence="5 8" id="KW-1133">Transmembrane helix</keyword>
<evidence type="ECO:0000256" key="6">
    <source>
        <dbReference type="ARBA" id="ARBA00023136"/>
    </source>
</evidence>
<dbReference type="PANTHER" id="PTHR31145:SF5">
    <property type="entry name" value="DUF907 DOMAIN PROTEIN (AFU_ORTHOLOGUE AFUA_2G06100)"/>
    <property type="match status" value="1"/>
</dbReference>
<dbReference type="Pfam" id="PF14558">
    <property type="entry name" value="TRP_N"/>
    <property type="match status" value="1"/>
</dbReference>
<dbReference type="SMART" id="SM01320">
    <property type="entry name" value="TRP_N"/>
    <property type="match status" value="1"/>
</dbReference>
<accession>A0A4T0BGR6</accession>
<evidence type="ECO:0000313" key="10">
    <source>
        <dbReference type="EMBL" id="TIA31184.1"/>
    </source>
</evidence>
<evidence type="ECO:0000256" key="8">
    <source>
        <dbReference type="SAM" id="Phobius"/>
    </source>
</evidence>
<feature type="transmembrane region" description="Helical" evidence="8">
    <location>
        <begin position="422"/>
        <end position="442"/>
    </location>
</feature>
<dbReference type="GO" id="GO:0055085">
    <property type="term" value="P:transmembrane transport"/>
    <property type="evidence" value="ECO:0007669"/>
    <property type="project" value="TreeGrafter"/>
</dbReference>
<evidence type="ECO:0000256" key="5">
    <source>
        <dbReference type="ARBA" id="ARBA00022989"/>
    </source>
</evidence>